<dbReference type="InterPro" id="IPR050595">
    <property type="entry name" value="Bact_response_regulator"/>
</dbReference>
<dbReference type="PROSITE" id="PS50110">
    <property type="entry name" value="RESPONSE_REGULATORY"/>
    <property type="match status" value="1"/>
</dbReference>
<dbReference type="InterPro" id="IPR001789">
    <property type="entry name" value="Sig_transdc_resp-reg_receiver"/>
</dbReference>
<evidence type="ECO:0000256" key="2">
    <source>
        <dbReference type="PROSITE-ProRule" id="PRU00169"/>
    </source>
</evidence>
<dbReference type="AlphaFoldDB" id="A0A1F5X0Q4"/>
<dbReference type="GO" id="GO:0000160">
    <property type="term" value="P:phosphorelay signal transduction system"/>
    <property type="evidence" value="ECO:0007669"/>
    <property type="project" value="InterPro"/>
</dbReference>
<organism evidence="4 5">
    <name type="scientific">Candidatus Giovannonibacteria bacterium RIFCSPLOWO2_01_FULL_45_34</name>
    <dbReference type="NCBI Taxonomy" id="1798351"/>
    <lineage>
        <taxon>Bacteria</taxon>
        <taxon>Candidatus Giovannoniibacteriota</taxon>
    </lineage>
</organism>
<gene>
    <name evidence="4" type="ORF">A2930_04465</name>
</gene>
<dbReference type="Gene3D" id="3.40.50.2300">
    <property type="match status" value="1"/>
</dbReference>
<reference evidence="4 5" key="1">
    <citation type="journal article" date="2016" name="Nat. Commun.">
        <title>Thousands of microbial genomes shed light on interconnected biogeochemical processes in an aquifer system.</title>
        <authorList>
            <person name="Anantharaman K."/>
            <person name="Brown C.T."/>
            <person name="Hug L.A."/>
            <person name="Sharon I."/>
            <person name="Castelle C.J."/>
            <person name="Probst A.J."/>
            <person name="Thomas B.C."/>
            <person name="Singh A."/>
            <person name="Wilkins M.J."/>
            <person name="Karaoz U."/>
            <person name="Brodie E.L."/>
            <person name="Williams K.H."/>
            <person name="Hubbard S.S."/>
            <person name="Banfield J.F."/>
        </authorList>
    </citation>
    <scope>NUCLEOTIDE SEQUENCE [LARGE SCALE GENOMIC DNA]</scope>
</reference>
<sequence>MKKILFVEDEESLQKSLGAALEQQKYQVFRALDGETGLSLAKKELPDLILLDLILPKKNGFEVLSELKSDTATKDIPIIVLTNLEGSADVERALTSGATTYLVKANYTLQDVIAKIAGVLSHSK</sequence>
<dbReference type="EMBL" id="MFID01000010">
    <property type="protein sequence ID" value="OGF81469.1"/>
    <property type="molecule type" value="Genomic_DNA"/>
</dbReference>
<dbReference type="SMART" id="SM00448">
    <property type="entry name" value="REC"/>
    <property type="match status" value="1"/>
</dbReference>
<evidence type="ECO:0000256" key="1">
    <source>
        <dbReference type="ARBA" id="ARBA00022553"/>
    </source>
</evidence>
<protein>
    <recommendedName>
        <fullName evidence="3">Response regulatory domain-containing protein</fullName>
    </recommendedName>
</protein>
<dbReference type="InterPro" id="IPR011006">
    <property type="entry name" value="CheY-like_superfamily"/>
</dbReference>
<evidence type="ECO:0000259" key="3">
    <source>
        <dbReference type="PROSITE" id="PS50110"/>
    </source>
</evidence>
<evidence type="ECO:0000313" key="4">
    <source>
        <dbReference type="EMBL" id="OGF81469.1"/>
    </source>
</evidence>
<evidence type="ECO:0000313" key="5">
    <source>
        <dbReference type="Proteomes" id="UP000178114"/>
    </source>
</evidence>
<dbReference type="STRING" id="1798351.A2930_04465"/>
<dbReference type="PANTHER" id="PTHR44591">
    <property type="entry name" value="STRESS RESPONSE REGULATOR PROTEIN 1"/>
    <property type="match status" value="1"/>
</dbReference>
<keyword evidence="1 2" id="KW-0597">Phosphoprotein</keyword>
<proteinExistence type="predicted"/>
<feature type="modified residue" description="4-aspartylphosphate" evidence="2">
    <location>
        <position position="52"/>
    </location>
</feature>
<feature type="domain" description="Response regulatory" evidence="3">
    <location>
        <begin position="3"/>
        <end position="119"/>
    </location>
</feature>
<name>A0A1F5X0Q4_9BACT</name>
<accession>A0A1F5X0Q4</accession>
<dbReference type="Proteomes" id="UP000178114">
    <property type="component" value="Unassembled WGS sequence"/>
</dbReference>
<dbReference type="Pfam" id="PF00072">
    <property type="entry name" value="Response_reg"/>
    <property type="match status" value="1"/>
</dbReference>
<dbReference type="SUPFAM" id="SSF52172">
    <property type="entry name" value="CheY-like"/>
    <property type="match status" value="1"/>
</dbReference>
<comment type="caution">
    <text evidence="4">The sequence shown here is derived from an EMBL/GenBank/DDBJ whole genome shotgun (WGS) entry which is preliminary data.</text>
</comment>
<dbReference type="PANTHER" id="PTHR44591:SF3">
    <property type="entry name" value="RESPONSE REGULATORY DOMAIN-CONTAINING PROTEIN"/>
    <property type="match status" value="1"/>
</dbReference>